<feature type="region of interest" description="Disordered" evidence="5">
    <location>
        <begin position="152"/>
        <end position="198"/>
    </location>
</feature>
<feature type="compositionally biased region" description="Basic and acidic residues" evidence="5">
    <location>
        <begin position="444"/>
        <end position="453"/>
    </location>
</feature>
<proteinExistence type="predicted"/>
<feature type="compositionally biased region" description="Basic and acidic residues" evidence="5">
    <location>
        <begin position="36"/>
        <end position="46"/>
    </location>
</feature>
<feature type="compositionally biased region" description="Low complexity" evidence="5">
    <location>
        <begin position="578"/>
        <end position="593"/>
    </location>
</feature>
<evidence type="ECO:0000256" key="1">
    <source>
        <dbReference type="ARBA" id="ARBA00022723"/>
    </source>
</evidence>
<dbReference type="GeneTree" id="ENSGT00940000155713"/>
<reference evidence="8" key="3">
    <citation type="submission" date="2025-09" db="UniProtKB">
        <authorList>
            <consortium name="Ensembl"/>
        </authorList>
    </citation>
    <scope>IDENTIFICATION</scope>
</reference>
<evidence type="ECO:0000256" key="3">
    <source>
        <dbReference type="ARBA" id="ARBA00022833"/>
    </source>
</evidence>
<evidence type="ECO:0000256" key="4">
    <source>
        <dbReference type="PROSITE-ProRule" id="PRU00146"/>
    </source>
</evidence>
<sequence>MEASAMVYDMDPSGGLMEKIKTLLAPPKSEDDEEKENPQKETERGSRSTKQGTCEACKEGGDLQRCDRCSAAFHLQCCNPPLSEEMLPDGKWVCHRCAARTKAEPVNGGLQRPLSKRPSLSSSELDALRLRSTSPAAAGDLQASNAQVHLLDRRASGTPTSNVSTDTPTPSEQNDVDEDLLDAEDDTPGSESDSAPPCLKRPFQLLVAAAMERHPTQFQLPREFTSTSLTGSSKRRRIEEASEWTVRRPQLELDRSGLVPLPARVCFACNRGCRMAPLIQCDFCPLLFHLDCVEPPLSTMPTGKWMCPKHTEYPADQMTFSNRCQLVDQFQDHTCQHALKVDLLRWVQQRTSPDIHGDRPIRKKTVKVPDFIKCQYRRPPAILEPAGIRRGELICQGSPDRRRHPPHQRSASEAEQQQWLHSVVALQCSVLRHFSAKQRPPSFWDREQTEKPGEGPGVASSLRCCRPSGTHAGPRGPEPERSSSTSERRSESCQAPCGLLVRCVKSDLEVKPARPSPPEPAADVKTEDSSPVARLQRETPSAASRPHGTGTTTGGQIVGVSSPVPGASALTLARESQDSTSGSLLSPLSPSDGKTSPGAVSPQSGTVLLGSRSSSIVELSDSLKRAIEGNGDPELSKQDEDLVKMLALQRIQQIMSSGLPQATSTSGRRPLTPDPGSLPLSNPKAFKKDVQARATFYPITGGGSAVSMRYRTLYIGTDTDMDVCLAKYGHCDYISAKHACIFYDENTKHYELLNYSEHGTTVDNVLYSCDFSVKPNPGPPGGKVQGVNRRCRKRKPQQQDAETVVLPAGGVMSSAPRGEPSSASCNCKASSSSLIGGSGAGWEGTALLHHGSYVKLGCLQFVFSVGKKSAKQPKEEEPVGPS</sequence>
<dbReference type="PROSITE" id="PS50016">
    <property type="entry name" value="ZF_PHD_2"/>
    <property type="match status" value="2"/>
</dbReference>
<evidence type="ECO:0000256" key="5">
    <source>
        <dbReference type="SAM" id="MobiDB-lite"/>
    </source>
</evidence>
<dbReference type="FunFam" id="3.30.40.10:FF:000154">
    <property type="entry name" value="PHD finger protein 12"/>
    <property type="match status" value="1"/>
</dbReference>
<dbReference type="InterPro" id="IPR008984">
    <property type="entry name" value="SMAD_FHA_dom_sf"/>
</dbReference>
<dbReference type="GO" id="GO:0000122">
    <property type="term" value="P:negative regulation of transcription by RNA polymerase II"/>
    <property type="evidence" value="ECO:0007669"/>
    <property type="project" value="TreeGrafter"/>
</dbReference>
<dbReference type="SMART" id="SM00249">
    <property type="entry name" value="PHD"/>
    <property type="match status" value="2"/>
</dbReference>
<feature type="domain" description="PHD-type" evidence="7">
    <location>
        <begin position="263"/>
        <end position="313"/>
    </location>
</feature>
<dbReference type="InterPro" id="IPR019787">
    <property type="entry name" value="Znf_PHD-finger"/>
</dbReference>
<dbReference type="GeneID" id="114801747"/>
<dbReference type="InterPro" id="IPR031966">
    <property type="entry name" value="PHF12_MRG-bd"/>
</dbReference>
<feature type="domain" description="FHA" evidence="6">
    <location>
        <begin position="713"/>
        <end position="767"/>
    </location>
</feature>
<dbReference type="Gene3D" id="3.30.40.10">
    <property type="entry name" value="Zinc/RING finger domain, C3HC4 (zinc finger)"/>
    <property type="match status" value="2"/>
</dbReference>
<dbReference type="InterPro" id="IPR038098">
    <property type="entry name" value="PHF12_MRG-bd_sf"/>
</dbReference>
<accession>A0AAY4DTM9</accession>
<dbReference type="Pfam" id="PF16737">
    <property type="entry name" value="PHF12_MRG_bd"/>
    <property type="match status" value="1"/>
</dbReference>
<evidence type="ECO:0000259" key="7">
    <source>
        <dbReference type="PROSITE" id="PS50016"/>
    </source>
</evidence>
<dbReference type="GO" id="GO:0070822">
    <property type="term" value="C:Sin3-type complex"/>
    <property type="evidence" value="ECO:0007669"/>
    <property type="project" value="TreeGrafter"/>
</dbReference>
<dbReference type="AlphaFoldDB" id="A0AAY4DTM9"/>
<evidence type="ECO:0000313" key="9">
    <source>
        <dbReference type="Proteomes" id="UP000694580"/>
    </source>
</evidence>
<feature type="region of interest" description="Disordered" evidence="5">
    <location>
        <begin position="439"/>
        <end position="492"/>
    </location>
</feature>
<dbReference type="PANTHER" id="PTHR46309:SF1">
    <property type="entry name" value="PHD FINGER PROTEIN 12"/>
    <property type="match status" value="1"/>
</dbReference>
<feature type="region of interest" description="Disordered" evidence="5">
    <location>
        <begin position="509"/>
        <end position="607"/>
    </location>
</feature>
<dbReference type="CDD" id="cd15533">
    <property type="entry name" value="PHD1_PHF12"/>
    <property type="match status" value="1"/>
</dbReference>
<dbReference type="InterPro" id="IPR001965">
    <property type="entry name" value="Znf_PHD"/>
</dbReference>
<feature type="compositionally biased region" description="Acidic residues" evidence="5">
    <location>
        <begin position="174"/>
        <end position="188"/>
    </location>
</feature>
<keyword evidence="2 4" id="KW-0863">Zinc-finger</keyword>
<dbReference type="GO" id="GO:0008270">
    <property type="term" value="F:zinc ion binding"/>
    <property type="evidence" value="ECO:0007669"/>
    <property type="project" value="UniProtKB-KW"/>
</dbReference>
<dbReference type="InterPro" id="IPR011011">
    <property type="entry name" value="Znf_FYVE_PHD"/>
</dbReference>
<keyword evidence="1" id="KW-0479">Metal-binding</keyword>
<dbReference type="InterPro" id="IPR013083">
    <property type="entry name" value="Znf_RING/FYVE/PHD"/>
</dbReference>
<feature type="region of interest" description="Disordered" evidence="5">
    <location>
        <begin position="1"/>
        <end position="54"/>
    </location>
</feature>
<dbReference type="InterPro" id="IPR042163">
    <property type="entry name" value="PHF12"/>
</dbReference>
<keyword evidence="9" id="KW-1185">Reference proteome</keyword>
<gene>
    <name evidence="8" type="primary">phf12b</name>
</gene>
<evidence type="ECO:0000256" key="2">
    <source>
        <dbReference type="ARBA" id="ARBA00022771"/>
    </source>
</evidence>
<dbReference type="InterPro" id="IPR000253">
    <property type="entry name" value="FHA_dom"/>
</dbReference>
<feature type="compositionally biased region" description="Polar residues" evidence="5">
    <location>
        <begin position="157"/>
        <end position="173"/>
    </location>
</feature>
<dbReference type="CDD" id="cd22703">
    <property type="entry name" value="FHA_PHF12"/>
    <property type="match status" value="1"/>
</dbReference>
<dbReference type="Gene3D" id="6.10.20.60">
    <property type="entry name" value="PHD finger protein 12"/>
    <property type="match status" value="1"/>
</dbReference>
<evidence type="ECO:0008006" key="10">
    <source>
        <dbReference type="Google" id="ProtNLM"/>
    </source>
</evidence>
<feature type="compositionally biased region" description="Polar residues" evidence="5">
    <location>
        <begin position="657"/>
        <end position="667"/>
    </location>
</feature>
<feature type="domain" description="PHD-type" evidence="7">
    <location>
        <begin position="51"/>
        <end position="100"/>
    </location>
</feature>
<name>A0AAY4DTM9_9TELE</name>
<reference evidence="8 9" key="1">
    <citation type="submission" date="2020-06" db="EMBL/GenBank/DDBJ databases">
        <authorList>
            <consortium name="Wellcome Sanger Institute Data Sharing"/>
        </authorList>
    </citation>
    <scope>NUCLEOTIDE SEQUENCE [LARGE SCALE GENOMIC DNA]</scope>
</reference>
<dbReference type="SUPFAM" id="SSF57903">
    <property type="entry name" value="FYVE/PHD zinc finger"/>
    <property type="match status" value="2"/>
</dbReference>
<dbReference type="PROSITE" id="PS50006">
    <property type="entry name" value="FHA_DOMAIN"/>
    <property type="match status" value="1"/>
</dbReference>
<dbReference type="Proteomes" id="UP000694580">
    <property type="component" value="Chromosome 13"/>
</dbReference>
<dbReference type="CDD" id="cd15534">
    <property type="entry name" value="PHD2_PHF12_Rco1"/>
    <property type="match status" value="1"/>
</dbReference>
<reference evidence="8" key="2">
    <citation type="submission" date="2025-08" db="UniProtKB">
        <authorList>
            <consortium name="Ensembl"/>
        </authorList>
    </citation>
    <scope>IDENTIFICATION</scope>
</reference>
<dbReference type="Gene3D" id="2.60.200.20">
    <property type="match status" value="1"/>
</dbReference>
<dbReference type="Ensembl" id="ENSDCDT00010058931.1">
    <property type="protein sequence ID" value="ENSDCDP00010048589.1"/>
    <property type="gene ID" value="ENSDCDG00010029237.1"/>
</dbReference>
<dbReference type="RefSeq" id="XP_028855850.1">
    <property type="nucleotide sequence ID" value="XM_029000017.1"/>
</dbReference>
<feature type="region of interest" description="Disordered" evidence="5">
    <location>
        <begin position="396"/>
        <end position="416"/>
    </location>
</feature>
<organism evidence="8 9">
    <name type="scientific">Denticeps clupeoides</name>
    <name type="common">denticle herring</name>
    <dbReference type="NCBI Taxonomy" id="299321"/>
    <lineage>
        <taxon>Eukaryota</taxon>
        <taxon>Metazoa</taxon>
        <taxon>Chordata</taxon>
        <taxon>Craniata</taxon>
        <taxon>Vertebrata</taxon>
        <taxon>Euteleostomi</taxon>
        <taxon>Actinopterygii</taxon>
        <taxon>Neopterygii</taxon>
        <taxon>Teleostei</taxon>
        <taxon>Clupei</taxon>
        <taxon>Clupeiformes</taxon>
        <taxon>Denticipitoidei</taxon>
        <taxon>Denticipitidae</taxon>
        <taxon>Denticeps</taxon>
    </lineage>
</organism>
<feature type="region of interest" description="Disordered" evidence="5">
    <location>
        <begin position="657"/>
        <end position="683"/>
    </location>
</feature>
<evidence type="ECO:0000259" key="6">
    <source>
        <dbReference type="PROSITE" id="PS50006"/>
    </source>
</evidence>
<dbReference type="Pfam" id="PF00628">
    <property type="entry name" value="PHD"/>
    <property type="match status" value="2"/>
</dbReference>
<evidence type="ECO:0000313" key="8">
    <source>
        <dbReference type="Ensembl" id="ENSDCDP00010048589.1"/>
    </source>
</evidence>
<feature type="compositionally biased region" description="Basic and acidic residues" evidence="5">
    <location>
        <begin position="477"/>
        <end position="491"/>
    </location>
</feature>
<protein>
    <recommendedName>
        <fullName evidence="10">PHD finger protein 12</fullName>
    </recommendedName>
</protein>
<dbReference type="PANTHER" id="PTHR46309">
    <property type="entry name" value="PHD FINGER PROTEIN 12"/>
    <property type="match status" value="1"/>
</dbReference>
<keyword evidence="3" id="KW-0862">Zinc</keyword>
<dbReference type="SUPFAM" id="SSF49879">
    <property type="entry name" value="SMAD/FHA domain"/>
    <property type="match status" value="1"/>
</dbReference>
<dbReference type="GO" id="GO:0003714">
    <property type="term" value="F:transcription corepressor activity"/>
    <property type="evidence" value="ECO:0007669"/>
    <property type="project" value="InterPro"/>
</dbReference>